<reference evidence="7" key="1">
    <citation type="submission" date="2023-10" db="EMBL/GenBank/DDBJ databases">
        <title>Genome assembly of Pristionchus species.</title>
        <authorList>
            <person name="Yoshida K."/>
            <person name="Sommer R.J."/>
        </authorList>
    </citation>
    <scope>NUCLEOTIDE SEQUENCE</scope>
    <source>
        <strain evidence="7">RS0144</strain>
    </source>
</reference>
<evidence type="ECO:0000256" key="3">
    <source>
        <dbReference type="ARBA" id="ARBA00022833"/>
    </source>
</evidence>
<evidence type="ECO:0000313" key="8">
    <source>
        <dbReference type="Proteomes" id="UP001432027"/>
    </source>
</evidence>
<protein>
    <recommendedName>
        <fullName evidence="6">RING-type domain-containing protein</fullName>
    </recommendedName>
</protein>
<dbReference type="PROSITE" id="PS50089">
    <property type="entry name" value="ZF_RING_2"/>
    <property type="match status" value="1"/>
</dbReference>
<dbReference type="SUPFAM" id="SSF57850">
    <property type="entry name" value="RING/U-box"/>
    <property type="match status" value="1"/>
</dbReference>
<dbReference type="PANTHER" id="PTHR45798:SF97">
    <property type="entry name" value="ALCOHOL-SENSITIVE RING FINGER PROTEIN 1"/>
    <property type="match status" value="1"/>
</dbReference>
<name>A0AAV5SWB3_9BILA</name>
<keyword evidence="8" id="KW-1185">Reference proteome</keyword>
<evidence type="ECO:0000259" key="6">
    <source>
        <dbReference type="PROSITE" id="PS50089"/>
    </source>
</evidence>
<keyword evidence="3" id="KW-0862">Zinc</keyword>
<gene>
    <name evidence="7" type="ORF">PENTCL1PPCAC_9817</name>
</gene>
<dbReference type="InterPro" id="IPR052788">
    <property type="entry name" value="RING-type_E3_ligase_ATL"/>
</dbReference>
<feature type="non-terminal residue" evidence="7">
    <location>
        <position position="131"/>
    </location>
</feature>
<evidence type="ECO:0000256" key="4">
    <source>
        <dbReference type="PROSITE-ProRule" id="PRU00175"/>
    </source>
</evidence>
<dbReference type="InterPro" id="IPR013083">
    <property type="entry name" value="Znf_RING/FYVE/PHD"/>
</dbReference>
<accession>A0AAV5SWB3</accession>
<dbReference type="Proteomes" id="UP001432027">
    <property type="component" value="Unassembled WGS sequence"/>
</dbReference>
<dbReference type="Gene3D" id="3.30.40.10">
    <property type="entry name" value="Zinc/RING finger domain, C3HC4 (zinc finger)"/>
    <property type="match status" value="1"/>
</dbReference>
<keyword evidence="2 4" id="KW-0863">Zinc-finger</keyword>
<proteinExistence type="predicted"/>
<dbReference type="PANTHER" id="PTHR45798">
    <property type="entry name" value="RING-H2 FINGER PROTEIN ATL61-RELATED-RELATED"/>
    <property type="match status" value="1"/>
</dbReference>
<dbReference type="InterPro" id="IPR001841">
    <property type="entry name" value="Znf_RING"/>
</dbReference>
<keyword evidence="1" id="KW-0479">Metal-binding</keyword>
<evidence type="ECO:0000256" key="5">
    <source>
        <dbReference type="SAM" id="MobiDB-lite"/>
    </source>
</evidence>
<feature type="compositionally biased region" description="Low complexity" evidence="5">
    <location>
        <begin position="13"/>
        <end position="30"/>
    </location>
</feature>
<dbReference type="AlphaFoldDB" id="A0AAV5SWB3"/>
<dbReference type="Pfam" id="PF13639">
    <property type="entry name" value="zf-RING_2"/>
    <property type="match status" value="1"/>
</dbReference>
<dbReference type="EMBL" id="BTSX01000003">
    <property type="protein sequence ID" value="GMS87642.1"/>
    <property type="molecule type" value="Genomic_DNA"/>
</dbReference>
<dbReference type="GO" id="GO:0008270">
    <property type="term" value="F:zinc ion binding"/>
    <property type="evidence" value="ECO:0007669"/>
    <property type="project" value="UniProtKB-KW"/>
</dbReference>
<feature type="region of interest" description="Disordered" evidence="5">
    <location>
        <begin position="1"/>
        <end position="36"/>
    </location>
</feature>
<comment type="caution">
    <text evidence="7">The sequence shown here is derived from an EMBL/GenBank/DDBJ whole genome shotgun (WGS) entry which is preliminary data.</text>
</comment>
<feature type="domain" description="RING-type" evidence="6">
    <location>
        <begin position="52"/>
        <end position="98"/>
    </location>
</feature>
<sequence>AQTGMPPRRRRAAPGTSSSTASAQSHQAPSVQPTASTCEALDQQTDDSNGNCAICMDTLALKRAIKLLPCYHEFHRTCAIHFLESRTNRRMQVCPLCRKRTFDVSEGNFIRKNFYFPFKDQEQPTRRFIFR</sequence>
<evidence type="ECO:0000256" key="1">
    <source>
        <dbReference type="ARBA" id="ARBA00022723"/>
    </source>
</evidence>
<evidence type="ECO:0000313" key="7">
    <source>
        <dbReference type="EMBL" id="GMS87642.1"/>
    </source>
</evidence>
<organism evidence="7 8">
    <name type="scientific">Pristionchus entomophagus</name>
    <dbReference type="NCBI Taxonomy" id="358040"/>
    <lineage>
        <taxon>Eukaryota</taxon>
        <taxon>Metazoa</taxon>
        <taxon>Ecdysozoa</taxon>
        <taxon>Nematoda</taxon>
        <taxon>Chromadorea</taxon>
        <taxon>Rhabditida</taxon>
        <taxon>Rhabditina</taxon>
        <taxon>Diplogasteromorpha</taxon>
        <taxon>Diplogasteroidea</taxon>
        <taxon>Neodiplogasteridae</taxon>
        <taxon>Pristionchus</taxon>
    </lineage>
</organism>
<evidence type="ECO:0000256" key="2">
    <source>
        <dbReference type="ARBA" id="ARBA00022771"/>
    </source>
</evidence>
<feature type="non-terminal residue" evidence="7">
    <location>
        <position position="1"/>
    </location>
</feature>
<dbReference type="SMART" id="SM00184">
    <property type="entry name" value="RING"/>
    <property type="match status" value="1"/>
</dbReference>